<dbReference type="FunFam" id="1.10.510.10:FF:000571">
    <property type="entry name" value="Maternal embryonic leucine zipper kinase"/>
    <property type="match status" value="1"/>
</dbReference>
<dbReference type="GO" id="GO:0004674">
    <property type="term" value="F:protein serine/threonine kinase activity"/>
    <property type="evidence" value="ECO:0007669"/>
    <property type="project" value="UniProtKB-KW"/>
</dbReference>
<reference evidence="15 16" key="1">
    <citation type="submission" date="2019-08" db="EMBL/GenBank/DDBJ databases">
        <authorList>
            <person name="Alioto T."/>
            <person name="Alioto T."/>
            <person name="Gomez Garrido J."/>
        </authorList>
    </citation>
    <scope>NUCLEOTIDE SEQUENCE [LARGE SCALE GENOMIC DNA]</scope>
</reference>
<evidence type="ECO:0000256" key="6">
    <source>
        <dbReference type="ARBA" id="ARBA00022777"/>
    </source>
</evidence>
<dbReference type="PANTHER" id="PTHR24347">
    <property type="entry name" value="SERINE/THREONINE-PROTEIN KINASE"/>
    <property type="match status" value="1"/>
</dbReference>
<dbReference type="PROSITE" id="PS50309">
    <property type="entry name" value="DC"/>
    <property type="match status" value="2"/>
</dbReference>
<keyword evidence="7 11" id="KW-0067">ATP-binding</keyword>
<dbReference type="EMBL" id="CABPRJ010000509">
    <property type="protein sequence ID" value="VVC30214.1"/>
    <property type="molecule type" value="Genomic_DNA"/>
</dbReference>
<dbReference type="InterPro" id="IPR008271">
    <property type="entry name" value="Ser/Thr_kinase_AS"/>
</dbReference>
<organism evidence="15 16">
    <name type="scientific">Cinara cedri</name>
    <dbReference type="NCBI Taxonomy" id="506608"/>
    <lineage>
        <taxon>Eukaryota</taxon>
        <taxon>Metazoa</taxon>
        <taxon>Ecdysozoa</taxon>
        <taxon>Arthropoda</taxon>
        <taxon>Hexapoda</taxon>
        <taxon>Insecta</taxon>
        <taxon>Pterygota</taxon>
        <taxon>Neoptera</taxon>
        <taxon>Paraneoptera</taxon>
        <taxon>Hemiptera</taxon>
        <taxon>Sternorrhyncha</taxon>
        <taxon>Aphidomorpha</taxon>
        <taxon>Aphidoidea</taxon>
        <taxon>Aphididae</taxon>
        <taxon>Lachninae</taxon>
        <taxon>Cinara</taxon>
    </lineage>
</organism>
<dbReference type="Gene3D" id="3.30.200.20">
    <property type="entry name" value="Phosphorylase Kinase, domain 1"/>
    <property type="match status" value="1"/>
</dbReference>
<dbReference type="SUPFAM" id="SSF56112">
    <property type="entry name" value="Protein kinase-like (PK-like)"/>
    <property type="match status" value="1"/>
</dbReference>
<evidence type="ECO:0000256" key="5">
    <source>
        <dbReference type="ARBA" id="ARBA00022741"/>
    </source>
</evidence>
<dbReference type="Gene3D" id="3.10.20.230">
    <property type="entry name" value="Doublecortin domain"/>
    <property type="match status" value="2"/>
</dbReference>
<feature type="region of interest" description="Disordered" evidence="12">
    <location>
        <begin position="267"/>
        <end position="299"/>
    </location>
</feature>
<protein>
    <recommendedName>
        <fullName evidence="2">non-specific serine/threonine protein kinase</fullName>
        <ecNumber evidence="2">2.7.11.1</ecNumber>
    </recommendedName>
    <alternativeName>
        <fullName evidence="8">Doublecortin-like and CAM kinase-like protein</fullName>
    </alternativeName>
</protein>
<dbReference type="Gene3D" id="1.10.510.10">
    <property type="entry name" value="Transferase(Phosphotransferase) domain 1"/>
    <property type="match status" value="1"/>
</dbReference>
<dbReference type="InterPro" id="IPR000719">
    <property type="entry name" value="Prot_kinase_dom"/>
</dbReference>
<dbReference type="OrthoDB" id="1738954at2759"/>
<name>A0A5E4MK75_9HEMI</name>
<dbReference type="PROSITE" id="PS50011">
    <property type="entry name" value="PROTEIN_KINASE_DOM"/>
    <property type="match status" value="1"/>
</dbReference>
<evidence type="ECO:0000256" key="9">
    <source>
        <dbReference type="ARBA" id="ARBA00047899"/>
    </source>
</evidence>
<dbReference type="GO" id="GO:0005524">
    <property type="term" value="F:ATP binding"/>
    <property type="evidence" value="ECO:0007669"/>
    <property type="project" value="UniProtKB-UniRule"/>
</dbReference>
<keyword evidence="5 11" id="KW-0547">Nucleotide-binding</keyword>
<dbReference type="SUPFAM" id="SSF89837">
    <property type="entry name" value="Doublecortin (DC)"/>
    <property type="match status" value="2"/>
</dbReference>
<keyword evidence="4" id="KW-0808">Transferase</keyword>
<keyword evidence="16" id="KW-1185">Reference proteome</keyword>
<sequence length="578" mass="65398">MVEKEYTIDKKSTKMQAVAMRTTQRSISTEECTTRQKSDVSRAARKAKRIRFLVNGDRFCKGVVVAVTHERYRSFDSLLGELSNTLSENKHLPSGVRTLFTTDGRKISQLDDLEDGKFYICSGGNNASLKKLDYAALNNVKPSRSLTKLQSTNTVLSSPSKQLHLNIRPKIIFVVRSGTRPRKIIRMLLNKRNSPSFEHVLTLITESIKLDTGAVRKVYVSSGCQITQLEQFFKPDDLFFAYGSERVSQDDLKLDFEEMKIVQSHKRGLRKPPNELKNGTHCMDESGKRVPQLPKTTKANRNITSSIPSKVLSRYTIGDRLGDGNFAVVYRCFDKRNNSEYALKIIKKIEAPQMNQMIENELSILKSIRHPNIINLISDLVTTTYVYLVTELISGGDLFEAIARCTDFSERDLRLMTRNLASALAYLHGMDIVHRDVKPENLLVEFDDDGHVLHLKLADFGLSQKITEPLYMVCGTPTYVAPEILTQEGYGVKIDIWAAGVILYILLCGFPPFVAENGSQEELFDDILSGTYGFPDPYWDNVSEEAKDLVCSMLQSNPSLRFSAEDVLDHPWCDEYEL</sequence>
<comment type="catalytic activity">
    <reaction evidence="9">
        <text>L-threonyl-[protein] + ATP = O-phospho-L-threonyl-[protein] + ADP + H(+)</text>
        <dbReference type="Rhea" id="RHEA:46608"/>
        <dbReference type="Rhea" id="RHEA-COMP:11060"/>
        <dbReference type="Rhea" id="RHEA-COMP:11605"/>
        <dbReference type="ChEBI" id="CHEBI:15378"/>
        <dbReference type="ChEBI" id="CHEBI:30013"/>
        <dbReference type="ChEBI" id="CHEBI:30616"/>
        <dbReference type="ChEBI" id="CHEBI:61977"/>
        <dbReference type="ChEBI" id="CHEBI:456216"/>
        <dbReference type="EC" id="2.7.11.1"/>
    </reaction>
</comment>
<dbReference type="SMART" id="SM00220">
    <property type="entry name" value="S_TKc"/>
    <property type="match status" value="1"/>
</dbReference>
<dbReference type="InterPro" id="IPR017441">
    <property type="entry name" value="Protein_kinase_ATP_BS"/>
</dbReference>
<evidence type="ECO:0000313" key="16">
    <source>
        <dbReference type="Proteomes" id="UP000325440"/>
    </source>
</evidence>
<evidence type="ECO:0000256" key="8">
    <source>
        <dbReference type="ARBA" id="ARBA00031092"/>
    </source>
</evidence>
<dbReference type="PROSITE" id="PS00107">
    <property type="entry name" value="PROTEIN_KINASE_ATP"/>
    <property type="match status" value="1"/>
</dbReference>
<evidence type="ECO:0000256" key="2">
    <source>
        <dbReference type="ARBA" id="ARBA00012513"/>
    </source>
</evidence>
<proteinExistence type="inferred from homology"/>
<evidence type="ECO:0000256" key="10">
    <source>
        <dbReference type="ARBA" id="ARBA00048679"/>
    </source>
</evidence>
<feature type="domain" description="Doublecortin" evidence="14">
    <location>
        <begin position="48"/>
        <end position="135"/>
    </location>
</feature>
<dbReference type="AlphaFoldDB" id="A0A5E4MK75"/>
<dbReference type="InterPro" id="IPR036572">
    <property type="entry name" value="Doublecortin_dom_sf"/>
</dbReference>
<dbReference type="InterPro" id="IPR011009">
    <property type="entry name" value="Kinase-like_dom_sf"/>
</dbReference>
<keyword evidence="3" id="KW-0723">Serine/threonine-protein kinase</keyword>
<dbReference type="EC" id="2.7.11.1" evidence="2"/>
<accession>A0A5E4MK75</accession>
<evidence type="ECO:0000256" key="3">
    <source>
        <dbReference type="ARBA" id="ARBA00022527"/>
    </source>
</evidence>
<dbReference type="InterPro" id="IPR003533">
    <property type="entry name" value="Doublecortin_dom"/>
</dbReference>
<evidence type="ECO:0000256" key="12">
    <source>
        <dbReference type="SAM" id="MobiDB-lite"/>
    </source>
</evidence>
<dbReference type="FunFam" id="3.30.200.20:FF:000042">
    <property type="entry name" value="Aurora kinase A"/>
    <property type="match status" value="1"/>
</dbReference>
<keyword evidence="6 15" id="KW-0418">Kinase</keyword>
<evidence type="ECO:0000256" key="7">
    <source>
        <dbReference type="ARBA" id="ARBA00022840"/>
    </source>
</evidence>
<evidence type="ECO:0000256" key="4">
    <source>
        <dbReference type="ARBA" id="ARBA00022679"/>
    </source>
</evidence>
<feature type="domain" description="Protein kinase" evidence="13">
    <location>
        <begin position="315"/>
        <end position="573"/>
    </location>
</feature>
<feature type="domain" description="Doublecortin" evidence="14">
    <location>
        <begin position="170"/>
        <end position="253"/>
    </location>
</feature>
<dbReference type="Pfam" id="PF00069">
    <property type="entry name" value="Pkinase"/>
    <property type="match status" value="1"/>
</dbReference>
<comment type="catalytic activity">
    <reaction evidence="10">
        <text>L-seryl-[protein] + ATP = O-phospho-L-seryl-[protein] + ADP + H(+)</text>
        <dbReference type="Rhea" id="RHEA:17989"/>
        <dbReference type="Rhea" id="RHEA-COMP:9863"/>
        <dbReference type="Rhea" id="RHEA-COMP:11604"/>
        <dbReference type="ChEBI" id="CHEBI:15378"/>
        <dbReference type="ChEBI" id="CHEBI:29999"/>
        <dbReference type="ChEBI" id="CHEBI:30616"/>
        <dbReference type="ChEBI" id="CHEBI:83421"/>
        <dbReference type="ChEBI" id="CHEBI:456216"/>
        <dbReference type="EC" id="2.7.11.1"/>
    </reaction>
</comment>
<dbReference type="GO" id="GO:0035556">
    <property type="term" value="P:intracellular signal transduction"/>
    <property type="evidence" value="ECO:0007669"/>
    <property type="project" value="InterPro"/>
</dbReference>
<evidence type="ECO:0000256" key="11">
    <source>
        <dbReference type="PROSITE-ProRule" id="PRU10141"/>
    </source>
</evidence>
<evidence type="ECO:0000259" key="14">
    <source>
        <dbReference type="PROSITE" id="PS50309"/>
    </source>
</evidence>
<comment type="similarity">
    <text evidence="1">Belongs to the protein kinase superfamily. CAMK Ser/Thr protein kinase family. CaMK subfamily.</text>
</comment>
<dbReference type="Proteomes" id="UP000325440">
    <property type="component" value="Unassembled WGS sequence"/>
</dbReference>
<evidence type="ECO:0000259" key="13">
    <source>
        <dbReference type="PROSITE" id="PS50011"/>
    </source>
</evidence>
<feature type="binding site" evidence="11">
    <location>
        <position position="348"/>
    </location>
    <ligand>
        <name>ATP</name>
        <dbReference type="ChEBI" id="CHEBI:30616"/>
    </ligand>
</feature>
<evidence type="ECO:0000256" key="1">
    <source>
        <dbReference type="ARBA" id="ARBA00005354"/>
    </source>
</evidence>
<dbReference type="SMART" id="SM00537">
    <property type="entry name" value="DCX"/>
    <property type="match status" value="2"/>
</dbReference>
<dbReference type="Pfam" id="PF03607">
    <property type="entry name" value="DCX"/>
    <property type="match status" value="2"/>
</dbReference>
<dbReference type="PROSITE" id="PS00108">
    <property type="entry name" value="PROTEIN_KINASE_ST"/>
    <property type="match status" value="1"/>
</dbReference>
<gene>
    <name evidence="15" type="ORF">CINCED_3A007365</name>
</gene>
<evidence type="ECO:0000313" key="15">
    <source>
        <dbReference type="EMBL" id="VVC30214.1"/>
    </source>
</evidence>